<dbReference type="RefSeq" id="WP_106239088.1">
    <property type="nucleotide sequence ID" value="NZ_PVNG01000005.1"/>
</dbReference>
<proteinExistence type="predicted"/>
<protein>
    <submittedName>
        <fullName evidence="3">Helix-turn-helix protein</fullName>
    </submittedName>
</protein>
<dbReference type="GO" id="GO:0003677">
    <property type="term" value="F:DNA binding"/>
    <property type="evidence" value="ECO:0007669"/>
    <property type="project" value="InterPro"/>
</dbReference>
<dbReference type="Gene3D" id="1.10.260.40">
    <property type="entry name" value="lambda repressor-like DNA-binding domains"/>
    <property type="match status" value="1"/>
</dbReference>
<evidence type="ECO:0000313" key="3">
    <source>
        <dbReference type="EMBL" id="PRX66967.1"/>
    </source>
</evidence>
<dbReference type="EMBL" id="PVNG01000005">
    <property type="protein sequence ID" value="PRX66967.1"/>
    <property type="molecule type" value="Genomic_DNA"/>
</dbReference>
<dbReference type="SMART" id="SM00530">
    <property type="entry name" value="HTH_XRE"/>
    <property type="match status" value="1"/>
</dbReference>
<dbReference type="InterPro" id="IPR001387">
    <property type="entry name" value="Cro/C1-type_HTH"/>
</dbReference>
<comment type="caution">
    <text evidence="3">The sequence shown here is derived from an EMBL/GenBank/DDBJ whole genome shotgun (WGS) entry which is preliminary data.</text>
</comment>
<reference evidence="3 4" key="1">
    <citation type="submission" date="2018-03" db="EMBL/GenBank/DDBJ databases">
        <title>Genomic Encyclopedia of Type Strains, Phase III (KMG-III): the genomes of soil and plant-associated and newly described type strains.</title>
        <authorList>
            <person name="Whitman W."/>
        </authorList>
    </citation>
    <scope>NUCLEOTIDE SEQUENCE [LARGE SCALE GENOMIC DNA]</scope>
    <source>
        <strain evidence="3 4">CGMCC 4.7104</strain>
    </source>
</reference>
<dbReference type="SUPFAM" id="SSF47413">
    <property type="entry name" value="lambda repressor-like DNA-binding domains"/>
    <property type="match status" value="1"/>
</dbReference>
<gene>
    <name evidence="3" type="ORF">B0I32_105407</name>
</gene>
<name>A0A2T0N4E6_9ACTN</name>
<accession>A0A2T0N4E6</accession>
<dbReference type="Gene3D" id="3.30.450.180">
    <property type="match status" value="1"/>
</dbReference>
<organism evidence="3 4">
    <name type="scientific">Nonomuraea fuscirosea</name>
    <dbReference type="NCBI Taxonomy" id="1291556"/>
    <lineage>
        <taxon>Bacteria</taxon>
        <taxon>Bacillati</taxon>
        <taxon>Actinomycetota</taxon>
        <taxon>Actinomycetes</taxon>
        <taxon>Streptosporangiales</taxon>
        <taxon>Streptosporangiaceae</taxon>
        <taxon>Nonomuraea</taxon>
    </lineage>
</organism>
<dbReference type="Proteomes" id="UP000238312">
    <property type="component" value="Unassembled WGS sequence"/>
</dbReference>
<dbReference type="Pfam" id="PF17765">
    <property type="entry name" value="MLTR_LBD"/>
    <property type="match status" value="1"/>
</dbReference>
<dbReference type="PROSITE" id="PS50943">
    <property type="entry name" value="HTH_CROC1"/>
    <property type="match status" value="1"/>
</dbReference>
<dbReference type="OrthoDB" id="4336585at2"/>
<evidence type="ECO:0000313" key="4">
    <source>
        <dbReference type="Proteomes" id="UP000238312"/>
    </source>
</evidence>
<feature type="compositionally biased region" description="Low complexity" evidence="1">
    <location>
        <begin position="90"/>
        <end position="101"/>
    </location>
</feature>
<dbReference type="CDD" id="cd00093">
    <property type="entry name" value="HTH_XRE"/>
    <property type="match status" value="1"/>
</dbReference>
<feature type="domain" description="HTH cro/C1-type" evidence="2">
    <location>
        <begin position="36"/>
        <end position="83"/>
    </location>
</feature>
<sequence length="301" mass="32591">MDGRRQLGEFLRTRRAQVSPEELGVRTYGDQRRVPGLRREELALLAGVSASYYARLEQGLSVNASPQVLEAIATALRLNEAERRHLHRLAAGSQGRPAGRRAAPERAGEAARQLMRTLADVPAVMLGRSSDVLAWSPAGHALFAGHLDPDGPDRPGRRPNMARLVFLDEHTRELYEDWPAKARTVVGTLRAASGRFPHDPAIAALVGELSVHSPEFARLWAGHRVKSGDSEVYRMRHPLVGAMTVTQQALRTGSGQVVVIATTEAGSPSQAAMTLLAHTAATQRHGAQAPAEQPRLPALPE</sequence>
<dbReference type="Pfam" id="PF13560">
    <property type="entry name" value="HTH_31"/>
    <property type="match status" value="1"/>
</dbReference>
<dbReference type="PANTHER" id="PTHR35010">
    <property type="entry name" value="BLL4672 PROTEIN-RELATED"/>
    <property type="match status" value="1"/>
</dbReference>
<keyword evidence="4" id="KW-1185">Reference proteome</keyword>
<evidence type="ECO:0000256" key="1">
    <source>
        <dbReference type="SAM" id="MobiDB-lite"/>
    </source>
</evidence>
<feature type="region of interest" description="Disordered" evidence="1">
    <location>
        <begin position="89"/>
        <end position="108"/>
    </location>
</feature>
<feature type="region of interest" description="Disordered" evidence="1">
    <location>
        <begin position="281"/>
        <end position="301"/>
    </location>
</feature>
<dbReference type="InterPro" id="IPR010982">
    <property type="entry name" value="Lambda_DNA-bd_dom_sf"/>
</dbReference>
<dbReference type="InterPro" id="IPR041413">
    <property type="entry name" value="MLTR_LBD"/>
</dbReference>
<dbReference type="AlphaFoldDB" id="A0A2T0N4E6"/>
<evidence type="ECO:0000259" key="2">
    <source>
        <dbReference type="PROSITE" id="PS50943"/>
    </source>
</evidence>
<dbReference type="PANTHER" id="PTHR35010:SF2">
    <property type="entry name" value="BLL4672 PROTEIN"/>
    <property type="match status" value="1"/>
</dbReference>